<accession>A0A813FDW5</accession>
<proteinExistence type="predicted"/>
<feature type="non-terminal residue" evidence="1">
    <location>
        <position position="240"/>
    </location>
</feature>
<gene>
    <name evidence="1" type="ORF">PGLA1383_LOCUS30452</name>
</gene>
<name>A0A813FDW5_POLGL</name>
<organism evidence="1 2">
    <name type="scientific">Polarella glacialis</name>
    <name type="common">Dinoflagellate</name>
    <dbReference type="NCBI Taxonomy" id="89957"/>
    <lineage>
        <taxon>Eukaryota</taxon>
        <taxon>Sar</taxon>
        <taxon>Alveolata</taxon>
        <taxon>Dinophyceae</taxon>
        <taxon>Suessiales</taxon>
        <taxon>Suessiaceae</taxon>
        <taxon>Polarella</taxon>
    </lineage>
</organism>
<evidence type="ECO:0000313" key="1">
    <source>
        <dbReference type="EMBL" id="CAE8612664.1"/>
    </source>
</evidence>
<dbReference type="Proteomes" id="UP000654075">
    <property type="component" value="Unassembled WGS sequence"/>
</dbReference>
<reference evidence="1" key="1">
    <citation type="submission" date="2021-02" db="EMBL/GenBank/DDBJ databases">
        <authorList>
            <person name="Dougan E. K."/>
            <person name="Rhodes N."/>
            <person name="Thang M."/>
            <person name="Chan C."/>
        </authorList>
    </citation>
    <scope>NUCLEOTIDE SEQUENCE</scope>
</reference>
<dbReference type="EMBL" id="CAJNNV010025143">
    <property type="protein sequence ID" value="CAE8612664.1"/>
    <property type="molecule type" value="Genomic_DNA"/>
</dbReference>
<protein>
    <submittedName>
        <fullName evidence="1">Uncharacterized protein</fullName>
    </submittedName>
</protein>
<keyword evidence="2" id="KW-1185">Reference proteome</keyword>
<comment type="caution">
    <text evidence="1">The sequence shown here is derived from an EMBL/GenBank/DDBJ whole genome shotgun (WGS) entry which is preliminary data.</text>
</comment>
<sequence>VRKLRHSYTESREMQELEAQQLRDVQASSEAAAAVHREARQDFQEQLLRLSEKEDGTSEAGSQPALSALMQQLNAADQREQGLTDDCRNRQVGAMELHRRLVRASAAALDWAPEDADEVEKEQIRSGLLEGVPDAVQAGAEEAQRREAEVASEFRRRDEELAKALGVRHMSNDEVAYLSEVYILRKICRDGCLLSDAVVSFGHALRTLLRNSPPLSEETLPSFFDAQDMEVVIDKCAANG</sequence>
<evidence type="ECO:0000313" key="2">
    <source>
        <dbReference type="Proteomes" id="UP000654075"/>
    </source>
</evidence>
<dbReference type="AlphaFoldDB" id="A0A813FDW5"/>